<reference evidence="2" key="2">
    <citation type="submission" date="2023-06" db="EMBL/GenBank/DDBJ databases">
        <authorList>
            <consortium name="Lawrence Berkeley National Laboratory"/>
            <person name="Haridas S."/>
            <person name="Hensen N."/>
            <person name="Bonometti L."/>
            <person name="Westerberg I."/>
            <person name="Brannstrom I.O."/>
            <person name="Guillou S."/>
            <person name="Cros-Aarteil S."/>
            <person name="Calhoun S."/>
            <person name="Kuo A."/>
            <person name="Mondo S."/>
            <person name="Pangilinan J."/>
            <person name="Riley R."/>
            <person name="Labutti K."/>
            <person name="Andreopoulos B."/>
            <person name="Lipzen A."/>
            <person name="Chen C."/>
            <person name="Yanf M."/>
            <person name="Daum C."/>
            <person name="Ng V."/>
            <person name="Clum A."/>
            <person name="Steindorff A."/>
            <person name="Ohm R."/>
            <person name="Martin F."/>
            <person name="Silar P."/>
            <person name="Natvig D."/>
            <person name="Lalanne C."/>
            <person name="Gautier V."/>
            <person name="Ament-Velasquez S.L."/>
            <person name="Kruys A."/>
            <person name="Hutchinson M.I."/>
            <person name="Powell A.J."/>
            <person name="Barry K."/>
            <person name="Miller A.N."/>
            <person name="Grigoriev I.V."/>
            <person name="Debuchy R."/>
            <person name="Gladieux P."/>
            <person name="Thoren M.H."/>
            <person name="Johannesson H."/>
        </authorList>
    </citation>
    <scope>NUCLEOTIDE SEQUENCE</scope>
    <source>
        <strain evidence="2">CBS 118394</strain>
    </source>
</reference>
<sequence length="292" mass="32559">MGFTDPSTRDVLRDTARQTQAILPPVLARLGRTSDAQRSVKHNLSNPFRLDPATCPCLPNGARIRVVNDDTLNAAIALLAHHEDPLPPAIVNFADRERPGGGWLNGAMAQEEALCYRTSLSLSLETSRRAGDYPLSAHEAEVLYAPYVAVVRGDLSSGHRLLLLNDDLPVVSVLTVPAIRRPRLRRVGRVGGGQHKYKYVFLRDRDRNLTKDKMRLVLRTAATYRHRNLVLGALGCGVYANPPEDVAACWLEVLRETEFEGNWWQSIIFAVYDPKNDGNFEIFRTVLDGKLV</sequence>
<dbReference type="Pfam" id="PF10021">
    <property type="entry name" value="PARG_cat_microb"/>
    <property type="match status" value="1"/>
</dbReference>
<gene>
    <name evidence="2" type="ORF">B0H66DRAFT_578839</name>
</gene>
<evidence type="ECO:0000313" key="3">
    <source>
        <dbReference type="Proteomes" id="UP001283341"/>
    </source>
</evidence>
<accession>A0AAE0IPI5</accession>
<organism evidence="2 3">
    <name type="scientific">Apodospora peruviana</name>
    <dbReference type="NCBI Taxonomy" id="516989"/>
    <lineage>
        <taxon>Eukaryota</taxon>
        <taxon>Fungi</taxon>
        <taxon>Dikarya</taxon>
        <taxon>Ascomycota</taxon>
        <taxon>Pezizomycotina</taxon>
        <taxon>Sordariomycetes</taxon>
        <taxon>Sordariomycetidae</taxon>
        <taxon>Sordariales</taxon>
        <taxon>Lasiosphaeriaceae</taxon>
        <taxon>Apodospora</taxon>
    </lineage>
</organism>
<dbReference type="PANTHER" id="PTHR35596">
    <property type="entry name" value="DUF2263 DOMAIN-CONTAINING PROTEIN"/>
    <property type="match status" value="1"/>
</dbReference>
<comment type="caution">
    <text evidence="2">The sequence shown here is derived from an EMBL/GenBank/DDBJ whole genome shotgun (WGS) entry which is preliminary data.</text>
</comment>
<dbReference type="NCBIfam" id="TIGR02452">
    <property type="entry name" value="TIGR02452 family protein"/>
    <property type="match status" value="1"/>
</dbReference>
<feature type="domain" description="Microbial-type PARG catalytic" evidence="1">
    <location>
        <begin position="59"/>
        <end position="152"/>
    </location>
</feature>
<dbReference type="InterPro" id="IPR043472">
    <property type="entry name" value="Macro_dom-like"/>
</dbReference>
<proteinExistence type="predicted"/>
<dbReference type="InterPro" id="IPR012664">
    <property type="entry name" value="CHP02452"/>
</dbReference>
<dbReference type="PANTHER" id="PTHR35596:SF1">
    <property type="entry name" value="MICROBIAL-TYPE PARG CATALYTIC DOMAIN-CONTAINING PROTEIN"/>
    <property type="match status" value="1"/>
</dbReference>
<dbReference type="InterPro" id="IPR019261">
    <property type="entry name" value="PARG_cat_microbial"/>
</dbReference>
<dbReference type="Proteomes" id="UP001283341">
    <property type="component" value="Unassembled WGS sequence"/>
</dbReference>
<reference evidence="2" key="1">
    <citation type="journal article" date="2023" name="Mol. Phylogenet. Evol.">
        <title>Genome-scale phylogeny and comparative genomics of the fungal order Sordariales.</title>
        <authorList>
            <person name="Hensen N."/>
            <person name="Bonometti L."/>
            <person name="Westerberg I."/>
            <person name="Brannstrom I.O."/>
            <person name="Guillou S."/>
            <person name="Cros-Aarteil S."/>
            <person name="Calhoun S."/>
            <person name="Haridas S."/>
            <person name="Kuo A."/>
            <person name="Mondo S."/>
            <person name="Pangilinan J."/>
            <person name="Riley R."/>
            <person name="LaButti K."/>
            <person name="Andreopoulos B."/>
            <person name="Lipzen A."/>
            <person name="Chen C."/>
            <person name="Yan M."/>
            <person name="Daum C."/>
            <person name="Ng V."/>
            <person name="Clum A."/>
            <person name="Steindorff A."/>
            <person name="Ohm R.A."/>
            <person name="Martin F."/>
            <person name="Silar P."/>
            <person name="Natvig D.O."/>
            <person name="Lalanne C."/>
            <person name="Gautier V."/>
            <person name="Ament-Velasquez S.L."/>
            <person name="Kruys A."/>
            <person name="Hutchinson M.I."/>
            <person name="Powell A.J."/>
            <person name="Barry K."/>
            <person name="Miller A.N."/>
            <person name="Grigoriev I.V."/>
            <person name="Debuchy R."/>
            <person name="Gladieux P."/>
            <person name="Hiltunen Thoren M."/>
            <person name="Johannesson H."/>
        </authorList>
    </citation>
    <scope>NUCLEOTIDE SEQUENCE</scope>
    <source>
        <strain evidence="2">CBS 118394</strain>
    </source>
</reference>
<dbReference type="SUPFAM" id="SSF52949">
    <property type="entry name" value="Macro domain-like"/>
    <property type="match status" value="1"/>
</dbReference>
<protein>
    <recommendedName>
        <fullName evidence="1">Microbial-type PARG catalytic domain-containing protein</fullName>
    </recommendedName>
</protein>
<evidence type="ECO:0000313" key="2">
    <source>
        <dbReference type="EMBL" id="KAK3328769.1"/>
    </source>
</evidence>
<dbReference type="AlphaFoldDB" id="A0AAE0IPI5"/>
<name>A0AAE0IPI5_9PEZI</name>
<keyword evidence="3" id="KW-1185">Reference proteome</keyword>
<evidence type="ECO:0000259" key="1">
    <source>
        <dbReference type="Pfam" id="PF10021"/>
    </source>
</evidence>
<dbReference type="EMBL" id="JAUEDM010000001">
    <property type="protein sequence ID" value="KAK3328769.1"/>
    <property type="molecule type" value="Genomic_DNA"/>
</dbReference>
<dbReference type="Gene3D" id="3.40.220.10">
    <property type="entry name" value="Leucine Aminopeptidase, subunit E, domain 1"/>
    <property type="match status" value="1"/>
</dbReference>